<dbReference type="GO" id="GO:0004519">
    <property type="term" value="F:endonuclease activity"/>
    <property type="evidence" value="ECO:0007669"/>
    <property type="project" value="UniProtKB-UniRule"/>
</dbReference>
<dbReference type="InterPro" id="IPR042211">
    <property type="entry name" value="CRISPR-assoc_Cas1_N"/>
</dbReference>
<evidence type="ECO:0000313" key="11">
    <source>
        <dbReference type="EMBL" id="STY72194.1"/>
    </source>
</evidence>
<sequence>MASIYINENGAYLHKKGGRLIIEKDDIIIKEIPLELVEDITVVNTTQISSALITECFAKDIPIFWISSSGNLLGSLYSPKNIDIFKHKQQFELLSDKNFYFQLAQNTVHAKIHNQITLLRRYNRNLKIDKVTELINYIKNVQKNIQYTTDFNELLGYEGLSSRTYFSALGLICPKPFQFSKRSKQPPLDPFNAMLSFGYNILFNEILSAVISTGLHPYIGFFHQLAKGHPALVSDLIEEWRAIIIDSLVMNLIKRNSITIDMFDKNKKSCYLNADGKKIFLNAYNKKLQTENKYIEGTYTYRQSINLQCKNYARVIINKDISLYTPIKLR</sequence>
<dbReference type="InterPro" id="IPR042206">
    <property type="entry name" value="CRISPR-assoc_Cas1_C"/>
</dbReference>
<dbReference type="RefSeq" id="WP_115152248.1">
    <property type="nucleotide sequence ID" value="NZ_UGPP01000001.1"/>
</dbReference>
<feature type="binding site" evidence="10">
    <location>
        <position position="158"/>
    </location>
    <ligand>
        <name>Mn(2+)</name>
        <dbReference type="ChEBI" id="CHEBI:29035"/>
    </ligand>
</feature>
<dbReference type="Gene3D" id="1.20.120.920">
    <property type="entry name" value="CRISPR-associated endonuclease Cas1, C-terminal domain"/>
    <property type="match status" value="1"/>
</dbReference>
<keyword evidence="3 10" id="KW-0255">Endonuclease</keyword>
<keyword evidence="4 10" id="KW-0378">Hydrolase</keyword>
<dbReference type="Gene3D" id="3.100.10.20">
    <property type="entry name" value="CRISPR-associated endonuclease Cas1, N-terminal domain"/>
    <property type="match status" value="1"/>
</dbReference>
<keyword evidence="5 10" id="KW-0460">Magnesium</keyword>
<dbReference type="InterPro" id="IPR050646">
    <property type="entry name" value="Cas1"/>
</dbReference>
<organism evidence="11 12">
    <name type="scientific">Megamonas hypermegale</name>
    <dbReference type="NCBI Taxonomy" id="158847"/>
    <lineage>
        <taxon>Bacteria</taxon>
        <taxon>Bacillati</taxon>
        <taxon>Bacillota</taxon>
        <taxon>Negativicutes</taxon>
        <taxon>Selenomonadales</taxon>
        <taxon>Selenomonadaceae</taxon>
        <taxon>Megamonas</taxon>
    </lineage>
</organism>
<dbReference type="GO" id="GO:0043571">
    <property type="term" value="P:maintenance of CRISPR repeat elements"/>
    <property type="evidence" value="ECO:0007669"/>
    <property type="project" value="UniProtKB-UniRule"/>
</dbReference>
<dbReference type="EMBL" id="UGPP01000001">
    <property type="protein sequence ID" value="STY72194.1"/>
    <property type="molecule type" value="Genomic_DNA"/>
</dbReference>
<comment type="subunit">
    <text evidence="9 10">Homodimer, forms a heterotetramer with a Cas2 homodimer.</text>
</comment>
<evidence type="ECO:0000256" key="5">
    <source>
        <dbReference type="ARBA" id="ARBA00022842"/>
    </source>
</evidence>
<evidence type="ECO:0000256" key="3">
    <source>
        <dbReference type="ARBA" id="ARBA00022759"/>
    </source>
</evidence>
<evidence type="ECO:0000256" key="8">
    <source>
        <dbReference type="ARBA" id="ARBA00023211"/>
    </source>
</evidence>
<dbReference type="HAMAP" id="MF_01470">
    <property type="entry name" value="Cas1"/>
    <property type="match status" value="1"/>
</dbReference>
<evidence type="ECO:0000256" key="4">
    <source>
        <dbReference type="ARBA" id="ARBA00022801"/>
    </source>
</evidence>
<name>A0A378NUZ6_9FIRM</name>
<dbReference type="AlphaFoldDB" id="A0A378NUZ6"/>
<dbReference type="GO" id="GO:0051607">
    <property type="term" value="P:defense response to virus"/>
    <property type="evidence" value="ECO:0007669"/>
    <property type="project" value="UniProtKB-UniRule"/>
</dbReference>
<comment type="similarity">
    <text evidence="10">Belongs to the CRISPR-associated endonuclease Cas1 family.</text>
</comment>
<comment type="function">
    <text evidence="10">CRISPR (clustered regularly interspaced short palindromic repeat), is an adaptive immune system that provides protection against mobile genetic elements (viruses, transposable elements and conjugative plasmids). CRISPR clusters contain spacers, sequences complementary to antecedent mobile elements, and target invading nucleic acids. CRISPR clusters are transcribed and processed into CRISPR RNA (crRNA). Acts as a dsDNA endonuclease. Involved in the integration of spacer DNA into the CRISPR cassette.</text>
</comment>
<dbReference type="CDD" id="cd09634">
    <property type="entry name" value="Cas1_I-II-III"/>
    <property type="match status" value="1"/>
</dbReference>
<dbReference type="EC" id="3.1.-.-" evidence="10"/>
<dbReference type="GO" id="GO:0016787">
    <property type="term" value="F:hydrolase activity"/>
    <property type="evidence" value="ECO:0007669"/>
    <property type="project" value="UniProtKB-KW"/>
</dbReference>
<proteinExistence type="inferred from homology"/>
<gene>
    <name evidence="10" type="primary">cas1</name>
    <name evidence="11" type="ORF">NCTC10571_02385</name>
</gene>
<keyword evidence="2 10" id="KW-0479">Metal-binding</keyword>
<keyword evidence="8 10" id="KW-0464">Manganese</keyword>
<evidence type="ECO:0000256" key="7">
    <source>
        <dbReference type="ARBA" id="ARBA00023125"/>
    </source>
</evidence>
<evidence type="ECO:0000256" key="10">
    <source>
        <dbReference type="HAMAP-Rule" id="MF_01470"/>
    </source>
</evidence>
<keyword evidence="6 10" id="KW-0051">Antiviral defense</keyword>
<evidence type="ECO:0000256" key="6">
    <source>
        <dbReference type="ARBA" id="ARBA00023118"/>
    </source>
</evidence>
<feature type="binding site" evidence="10">
    <location>
        <position position="238"/>
    </location>
    <ligand>
        <name>Mn(2+)</name>
        <dbReference type="ChEBI" id="CHEBI:29035"/>
    </ligand>
</feature>
<evidence type="ECO:0000256" key="9">
    <source>
        <dbReference type="ARBA" id="ARBA00038592"/>
    </source>
</evidence>
<feature type="binding site" evidence="10">
    <location>
        <position position="223"/>
    </location>
    <ligand>
        <name>Mn(2+)</name>
        <dbReference type="ChEBI" id="CHEBI:29035"/>
    </ligand>
</feature>
<dbReference type="InterPro" id="IPR002729">
    <property type="entry name" value="CRISPR-assoc_Cas1"/>
</dbReference>
<dbReference type="NCBIfam" id="TIGR00287">
    <property type="entry name" value="cas1"/>
    <property type="match status" value="1"/>
</dbReference>
<dbReference type="Pfam" id="PF01867">
    <property type="entry name" value="Cas_Cas1"/>
    <property type="match status" value="1"/>
</dbReference>
<dbReference type="PANTHER" id="PTHR34353">
    <property type="entry name" value="CRISPR-ASSOCIATED ENDONUCLEASE CAS1 1"/>
    <property type="match status" value="1"/>
</dbReference>
<comment type="cofactor">
    <cofactor evidence="10">
        <name>Mg(2+)</name>
        <dbReference type="ChEBI" id="CHEBI:18420"/>
    </cofactor>
    <cofactor evidence="10">
        <name>Mn(2+)</name>
        <dbReference type="ChEBI" id="CHEBI:29035"/>
    </cofactor>
</comment>
<reference evidence="11 12" key="1">
    <citation type="submission" date="2018-06" db="EMBL/GenBank/DDBJ databases">
        <authorList>
            <consortium name="Pathogen Informatics"/>
            <person name="Doyle S."/>
        </authorList>
    </citation>
    <scope>NUCLEOTIDE SEQUENCE [LARGE SCALE GENOMIC DNA]</scope>
    <source>
        <strain evidence="11 12">NCTC10571</strain>
    </source>
</reference>
<dbReference type="GO" id="GO:0003677">
    <property type="term" value="F:DNA binding"/>
    <property type="evidence" value="ECO:0007669"/>
    <property type="project" value="UniProtKB-KW"/>
</dbReference>
<evidence type="ECO:0000313" key="12">
    <source>
        <dbReference type="Proteomes" id="UP000255234"/>
    </source>
</evidence>
<keyword evidence="1 10" id="KW-0540">Nuclease</keyword>
<evidence type="ECO:0000256" key="2">
    <source>
        <dbReference type="ARBA" id="ARBA00022723"/>
    </source>
</evidence>
<keyword evidence="7 10" id="KW-0238">DNA-binding</keyword>
<accession>A0A378NUZ6</accession>
<dbReference type="GO" id="GO:0046872">
    <property type="term" value="F:metal ion binding"/>
    <property type="evidence" value="ECO:0007669"/>
    <property type="project" value="UniProtKB-UniRule"/>
</dbReference>
<evidence type="ECO:0000256" key="1">
    <source>
        <dbReference type="ARBA" id="ARBA00022722"/>
    </source>
</evidence>
<dbReference type="PANTHER" id="PTHR34353:SF2">
    <property type="entry name" value="CRISPR-ASSOCIATED ENDONUCLEASE CAS1 1"/>
    <property type="match status" value="1"/>
</dbReference>
<dbReference type="Proteomes" id="UP000255234">
    <property type="component" value="Unassembled WGS sequence"/>
</dbReference>
<protein>
    <recommendedName>
        <fullName evidence="10">CRISPR-associated endonuclease Cas1</fullName>
        <ecNumber evidence="10">3.1.-.-</ecNumber>
    </recommendedName>
</protein>